<feature type="chain" id="PRO_5006416214" description="Surface layer protein A domain-containing protein" evidence="1">
    <location>
        <begin position="28"/>
        <end position="153"/>
    </location>
</feature>
<evidence type="ECO:0000313" key="3">
    <source>
        <dbReference type="Proteomes" id="UP000051589"/>
    </source>
</evidence>
<evidence type="ECO:0000313" key="2">
    <source>
        <dbReference type="EMBL" id="KRN01242.1"/>
    </source>
</evidence>
<organism evidence="2 3">
    <name type="scientific">Levilactobacillus senmaizukei DSM 21775 = NBRC 103853</name>
    <dbReference type="NCBI Taxonomy" id="1423803"/>
    <lineage>
        <taxon>Bacteria</taxon>
        <taxon>Bacillati</taxon>
        <taxon>Bacillota</taxon>
        <taxon>Bacilli</taxon>
        <taxon>Lactobacillales</taxon>
        <taxon>Lactobacillaceae</taxon>
        <taxon>Levilactobacillus</taxon>
    </lineage>
</organism>
<dbReference type="AlphaFoldDB" id="A0A0R2DM67"/>
<keyword evidence="1" id="KW-0732">Signal</keyword>
<dbReference type="RefSeq" id="WP_061777388.1">
    <property type="nucleotide sequence ID" value="NZ_AYZH01000029.1"/>
</dbReference>
<comment type="caution">
    <text evidence="2">The sequence shown here is derived from an EMBL/GenBank/DDBJ whole genome shotgun (WGS) entry which is preliminary data.</text>
</comment>
<dbReference type="PATRIC" id="fig|1423803.3.peg.1231"/>
<protein>
    <recommendedName>
        <fullName evidence="4">Surface layer protein A domain-containing protein</fullName>
    </recommendedName>
</protein>
<dbReference type="EMBL" id="AYZH01000029">
    <property type="protein sequence ID" value="KRN01242.1"/>
    <property type="molecule type" value="Genomic_DNA"/>
</dbReference>
<dbReference type="OrthoDB" id="2321849at2"/>
<evidence type="ECO:0000256" key="1">
    <source>
        <dbReference type="SAM" id="SignalP"/>
    </source>
</evidence>
<proteinExistence type="predicted"/>
<sequence length="153" mass="17555">MKKGLFWVGLTLAVATMGVADIKSAQAAAWHQGTPKALRHTWFYNGKGDNKAYITYGKSKSTGNLFGLDSEKRRYYRLPGYGLKKIRYQSLGKQVYRLSGVQYSPKGSTVQFDGQRLSYKVKLTKHQLRFYKGYRHYVRKATFPVMRMPTALK</sequence>
<gene>
    <name evidence="2" type="ORF">FD13_GL001205</name>
</gene>
<accession>A0A0R2DM67</accession>
<feature type="signal peptide" evidence="1">
    <location>
        <begin position="1"/>
        <end position="27"/>
    </location>
</feature>
<dbReference type="Proteomes" id="UP000051589">
    <property type="component" value="Unassembled WGS sequence"/>
</dbReference>
<reference evidence="2 3" key="1">
    <citation type="journal article" date="2015" name="Genome Announc.">
        <title>Expanding the biotechnology potential of lactobacilli through comparative genomics of 213 strains and associated genera.</title>
        <authorList>
            <person name="Sun Z."/>
            <person name="Harris H.M."/>
            <person name="McCann A."/>
            <person name="Guo C."/>
            <person name="Argimon S."/>
            <person name="Zhang W."/>
            <person name="Yang X."/>
            <person name="Jeffery I.B."/>
            <person name="Cooney J.C."/>
            <person name="Kagawa T.F."/>
            <person name="Liu W."/>
            <person name="Song Y."/>
            <person name="Salvetti E."/>
            <person name="Wrobel A."/>
            <person name="Rasinkangas P."/>
            <person name="Parkhill J."/>
            <person name="Rea M.C."/>
            <person name="O'Sullivan O."/>
            <person name="Ritari J."/>
            <person name="Douillard F.P."/>
            <person name="Paul Ross R."/>
            <person name="Yang R."/>
            <person name="Briner A.E."/>
            <person name="Felis G.E."/>
            <person name="de Vos W.M."/>
            <person name="Barrangou R."/>
            <person name="Klaenhammer T.R."/>
            <person name="Caufield P.W."/>
            <person name="Cui Y."/>
            <person name="Zhang H."/>
            <person name="O'Toole P.W."/>
        </authorList>
    </citation>
    <scope>NUCLEOTIDE SEQUENCE [LARGE SCALE GENOMIC DNA]</scope>
    <source>
        <strain evidence="2 3">DSM 21775</strain>
    </source>
</reference>
<evidence type="ECO:0008006" key="4">
    <source>
        <dbReference type="Google" id="ProtNLM"/>
    </source>
</evidence>
<keyword evidence="3" id="KW-1185">Reference proteome</keyword>
<name>A0A0R2DM67_9LACO</name>